<evidence type="ECO:0000313" key="3">
    <source>
        <dbReference type="EMBL" id="MBM7810518.1"/>
    </source>
</evidence>
<comment type="caution">
    <text evidence="3">The sequence shown here is derived from an EMBL/GenBank/DDBJ whole genome shotgun (WGS) entry which is preliminary data.</text>
</comment>
<organism evidence="3 4">
    <name type="scientific">Saccharothrix algeriensis</name>
    <dbReference type="NCBI Taxonomy" id="173560"/>
    <lineage>
        <taxon>Bacteria</taxon>
        <taxon>Bacillati</taxon>
        <taxon>Actinomycetota</taxon>
        <taxon>Actinomycetes</taxon>
        <taxon>Pseudonocardiales</taxon>
        <taxon>Pseudonocardiaceae</taxon>
        <taxon>Saccharothrix</taxon>
    </lineage>
</organism>
<keyword evidence="2" id="KW-0812">Transmembrane</keyword>
<keyword evidence="2" id="KW-0472">Membrane</keyword>
<feature type="coiled-coil region" evidence="1">
    <location>
        <begin position="176"/>
        <end position="212"/>
    </location>
</feature>
<sequence length="369" mass="39258">MSDETIRNTEAEFANGLRQAVSAITWVVLASVPVGAGVLRPSSVYDPVWPQIVSYTVLLAIAATEAVLLIRKRRWRRLRLPAVVLALGASVASCASLPAGSSITSDDWAFGTVGWAGVILMLDRPIGELIGFLGAHEAITAVNLVLSGTPGEAELLNFIAGSIGAIGYPLATGLAATVLRDVARKAEHARRSAEEERTAAKAEAERAAAGQRRYSDLSVTAVPLLRGFAHGTLDPEDPEVQKRCWIEAARMRRLFAEADEAPDPLLHELGQCVRAATRRGIRAELRTHGDVPPVSVEIRRALVDLPLAALAAAVSRARVTVIGTPDLVTVSVRCDGVLTGPPALAGEQIQAYVDVSGGDLWVETRWIVN</sequence>
<accession>A0ABS2S5D1</accession>
<gene>
    <name evidence="3" type="ORF">JOE68_001383</name>
</gene>
<dbReference type="Proteomes" id="UP001195724">
    <property type="component" value="Unassembled WGS sequence"/>
</dbReference>
<evidence type="ECO:0000256" key="1">
    <source>
        <dbReference type="SAM" id="Coils"/>
    </source>
</evidence>
<reference evidence="3 4" key="1">
    <citation type="submission" date="2021-01" db="EMBL/GenBank/DDBJ databases">
        <title>Sequencing the genomes of 1000 actinobacteria strains.</title>
        <authorList>
            <person name="Klenk H.-P."/>
        </authorList>
    </citation>
    <scope>NUCLEOTIDE SEQUENCE [LARGE SCALE GENOMIC DNA]</scope>
    <source>
        <strain evidence="3 4">DSM 44581</strain>
    </source>
</reference>
<feature type="transmembrane region" description="Helical" evidence="2">
    <location>
        <begin position="82"/>
        <end position="101"/>
    </location>
</feature>
<evidence type="ECO:0008006" key="5">
    <source>
        <dbReference type="Google" id="ProtNLM"/>
    </source>
</evidence>
<keyword evidence="1" id="KW-0175">Coiled coil</keyword>
<feature type="transmembrane region" description="Helical" evidence="2">
    <location>
        <begin position="52"/>
        <end position="70"/>
    </location>
</feature>
<protein>
    <recommendedName>
        <fullName evidence="5">Integral membrane protein</fullName>
    </recommendedName>
</protein>
<feature type="transmembrane region" description="Helical" evidence="2">
    <location>
        <begin position="158"/>
        <end position="179"/>
    </location>
</feature>
<dbReference type="EMBL" id="JAFBCL010000001">
    <property type="protein sequence ID" value="MBM7810518.1"/>
    <property type="molecule type" value="Genomic_DNA"/>
</dbReference>
<name>A0ABS2S5D1_9PSEU</name>
<evidence type="ECO:0000313" key="4">
    <source>
        <dbReference type="Proteomes" id="UP001195724"/>
    </source>
</evidence>
<dbReference type="RefSeq" id="WP_204841484.1">
    <property type="nucleotide sequence ID" value="NZ_JAFBCL010000001.1"/>
</dbReference>
<keyword evidence="2" id="KW-1133">Transmembrane helix</keyword>
<keyword evidence="4" id="KW-1185">Reference proteome</keyword>
<proteinExistence type="predicted"/>
<feature type="transmembrane region" description="Helical" evidence="2">
    <location>
        <begin position="20"/>
        <end position="40"/>
    </location>
</feature>
<evidence type="ECO:0000256" key="2">
    <source>
        <dbReference type="SAM" id="Phobius"/>
    </source>
</evidence>